<feature type="transmembrane region" description="Helical" evidence="8">
    <location>
        <begin position="59"/>
        <end position="79"/>
    </location>
</feature>
<reference evidence="9 10" key="1">
    <citation type="journal article" date="2019" name="Int. J. Syst. Evol. Microbiol.">
        <title>The Global Catalogue of Microorganisms (GCM) 10K type strain sequencing project: providing services to taxonomists for standard genome sequencing and annotation.</title>
        <authorList>
            <consortium name="The Broad Institute Genomics Platform"/>
            <consortium name="The Broad Institute Genome Sequencing Center for Infectious Disease"/>
            <person name="Wu L."/>
            <person name="Ma J."/>
        </authorList>
    </citation>
    <scope>NUCLEOTIDE SEQUENCE [LARGE SCALE GENOMIC DNA]</scope>
    <source>
        <strain evidence="9 10">CGMCC 1.12125</strain>
    </source>
</reference>
<comment type="similarity">
    <text evidence="2">Belongs to the CcmB/CycW/HelB family.</text>
</comment>
<keyword evidence="3" id="KW-0813">Transport</keyword>
<feature type="transmembrane region" description="Helical" evidence="8">
    <location>
        <begin position="168"/>
        <end position="188"/>
    </location>
</feature>
<dbReference type="GO" id="GO:0016020">
    <property type="term" value="C:membrane"/>
    <property type="evidence" value="ECO:0007669"/>
    <property type="project" value="UniProtKB-SubCell"/>
</dbReference>
<keyword evidence="6 8" id="KW-1133">Transmembrane helix</keyword>
<evidence type="ECO:0000256" key="7">
    <source>
        <dbReference type="ARBA" id="ARBA00023136"/>
    </source>
</evidence>
<evidence type="ECO:0000256" key="1">
    <source>
        <dbReference type="ARBA" id="ARBA00004141"/>
    </source>
</evidence>
<keyword evidence="7 8" id="KW-0472">Membrane</keyword>
<feature type="transmembrane region" description="Helical" evidence="8">
    <location>
        <begin position="27"/>
        <end position="47"/>
    </location>
</feature>
<feature type="transmembrane region" description="Helical" evidence="8">
    <location>
        <begin position="200"/>
        <end position="224"/>
    </location>
</feature>
<proteinExistence type="inferred from homology"/>
<organism evidence="9 10">
    <name type="scientific">Halorientalis brevis</name>
    <dbReference type="NCBI Taxonomy" id="1126241"/>
    <lineage>
        <taxon>Archaea</taxon>
        <taxon>Methanobacteriati</taxon>
        <taxon>Methanobacteriota</taxon>
        <taxon>Stenosarchaea group</taxon>
        <taxon>Halobacteria</taxon>
        <taxon>Halobacteriales</taxon>
        <taxon>Haloarculaceae</taxon>
        <taxon>Halorientalis</taxon>
    </lineage>
</organism>
<evidence type="ECO:0000313" key="9">
    <source>
        <dbReference type="EMBL" id="MFD1586028.1"/>
    </source>
</evidence>
<evidence type="ECO:0000256" key="8">
    <source>
        <dbReference type="SAM" id="Phobius"/>
    </source>
</evidence>
<dbReference type="Pfam" id="PF03379">
    <property type="entry name" value="CcmB"/>
    <property type="match status" value="1"/>
</dbReference>
<name>A0ABD6C9H6_9EURY</name>
<dbReference type="PANTHER" id="PTHR30070">
    <property type="entry name" value="HEME EXPORTER PROTEIN B"/>
    <property type="match status" value="1"/>
</dbReference>
<comment type="caution">
    <text evidence="9">The sequence shown here is derived from an EMBL/GenBank/DDBJ whole genome shotgun (WGS) entry which is preliminary data.</text>
</comment>
<evidence type="ECO:0000256" key="2">
    <source>
        <dbReference type="ARBA" id="ARBA00010544"/>
    </source>
</evidence>
<sequence length="226" mass="23838">MSAQTYLRAMWTIVRKDLLVELRSKRVFATSLVFSLLVVVAFAFGFAKSVSDLTVLGRGALWIAFVFAGTISVTQAITAENRDSAIDGLLLAPVDRTAIYFGKVASNTIFVASVSLVTLVAITVFLNYRPPATMLAALAGTILIASLGFSAVGVVLSLLAAQSNLRTSLVPILLVPLVIPVLLAGVELTRLLSVGGDPSAWLRLLVAYTGIILLAGMVVFEAVVAD</sequence>
<keyword evidence="4 8" id="KW-0812">Transmembrane</keyword>
<evidence type="ECO:0000256" key="6">
    <source>
        <dbReference type="ARBA" id="ARBA00022989"/>
    </source>
</evidence>
<dbReference type="AlphaFoldDB" id="A0ABD6C9H6"/>
<feature type="transmembrane region" description="Helical" evidence="8">
    <location>
        <begin position="100"/>
        <end position="128"/>
    </location>
</feature>
<dbReference type="InterPro" id="IPR003544">
    <property type="entry name" value="Cyt_c_biogenesis_CcmB"/>
</dbReference>
<comment type="subcellular location">
    <subcellularLocation>
        <location evidence="1">Membrane</location>
        <topology evidence="1">Multi-pass membrane protein</topology>
    </subcellularLocation>
</comment>
<gene>
    <name evidence="9" type="ORF">ACFR9U_03470</name>
</gene>
<evidence type="ECO:0000256" key="3">
    <source>
        <dbReference type="ARBA" id="ARBA00022448"/>
    </source>
</evidence>
<protein>
    <submittedName>
        <fullName evidence="9">Heme exporter protein CcmB</fullName>
    </submittedName>
</protein>
<dbReference type="PANTHER" id="PTHR30070:SF1">
    <property type="entry name" value="CYTOCHROME C BIOGENESIS B-RELATED"/>
    <property type="match status" value="1"/>
</dbReference>
<dbReference type="EMBL" id="JBHUDJ010000001">
    <property type="protein sequence ID" value="MFD1586028.1"/>
    <property type="molecule type" value="Genomic_DNA"/>
</dbReference>
<dbReference type="RefSeq" id="WP_247376661.1">
    <property type="nucleotide sequence ID" value="NZ_JALLGV010000003.1"/>
</dbReference>
<evidence type="ECO:0000256" key="4">
    <source>
        <dbReference type="ARBA" id="ARBA00022692"/>
    </source>
</evidence>
<keyword evidence="10" id="KW-1185">Reference proteome</keyword>
<feature type="transmembrane region" description="Helical" evidence="8">
    <location>
        <begin position="134"/>
        <end position="161"/>
    </location>
</feature>
<evidence type="ECO:0000256" key="5">
    <source>
        <dbReference type="ARBA" id="ARBA00022748"/>
    </source>
</evidence>
<evidence type="ECO:0000313" key="10">
    <source>
        <dbReference type="Proteomes" id="UP001597119"/>
    </source>
</evidence>
<dbReference type="GO" id="GO:0017004">
    <property type="term" value="P:cytochrome complex assembly"/>
    <property type="evidence" value="ECO:0007669"/>
    <property type="project" value="UniProtKB-KW"/>
</dbReference>
<dbReference type="Proteomes" id="UP001597119">
    <property type="component" value="Unassembled WGS sequence"/>
</dbReference>
<accession>A0ABD6C9H6</accession>
<keyword evidence="5" id="KW-0201">Cytochrome c-type biogenesis</keyword>
<dbReference type="PRINTS" id="PR01414">
    <property type="entry name" value="CCMBBIOGNSIS"/>
</dbReference>